<dbReference type="InterPro" id="IPR003961">
    <property type="entry name" value="FN3_dom"/>
</dbReference>
<dbReference type="Gene3D" id="2.60.40.10">
    <property type="entry name" value="Immunoglobulins"/>
    <property type="match status" value="3"/>
</dbReference>
<proteinExistence type="predicted"/>
<dbReference type="SMART" id="SM00060">
    <property type="entry name" value="FN3"/>
    <property type="match status" value="1"/>
</dbReference>
<dbReference type="GO" id="GO:0016020">
    <property type="term" value="C:membrane"/>
    <property type="evidence" value="ECO:0007669"/>
    <property type="project" value="UniProtKB-SubCell"/>
</dbReference>
<evidence type="ECO:0000259" key="1">
    <source>
        <dbReference type="PROSITE" id="PS50853"/>
    </source>
</evidence>
<organism evidence="2">
    <name type="scientific">Diabrotica virgifera virgifera</name>
    <name type="common">western corn rootworm</name>
    <dbReference type="NCBI Taxonomy" id="50390"/>
    <lineage>
        <taxon>Eukaryota</taxon>
        <taxon>Metazoa</taxon>
        <taxon>Ecdysozoa</taxon>
        <taxon>Arthropoda</taxon>
        <taxon>Hexapoda</taxon>
        <taxon>Insecta</taxon>
        <taxon>Pterygota</taxon>
        <taxon>Neoptera</taxon>
        <taxon>Endopterygota</taxon>
        <taxon>Coleoptera</taxon>
        <taxon>Polyphaga</taxon>
        <taxon>Cucujiformia</taxon>
        <taxon>Chrysomeloidea</taxon>
        <taxon>Chrysomelidae</taxon>
        <taxon>Galerucinae</taxon>
        <taxon>Diabroticina</taxon>
        <taxon>Diabroticites</taxon>
        <taxon>Diabrotica</taxon>
    </lineage>
</organism>
<sequence>NDEMETRKTTALTTVITGLRKFTNYSLQVLAFTKVGDGVLTTPSYCQTEEDVPGPPADLKVVVSSPQSLKVSWLQPVEPNGVLTKYNLYRRSMDGRTEVDNARQTISSQNTIFEVKSVQSHIEYQFWVTASTRIGEGQSSKVVSQVATPRVPARIISFGGVVVRPWRSTVSFNCEAVGAPKREWLRNDQILKIPPIAPLLYVTSATSSSVLLHWKAGNNGGASISGFTLNYKKEHGDIEEVHLSRHATSYELKPPNKSGH</sequence>
<accession>A0A6P7FSC5</accession>
<dbReference type="InterPro" id="IPR013783">
    <property type="entry name" value="Ig-like_fold"/>
</dbReference>
<dbReference type="InParanoid" id="A0A6P7FSC5"/>
<feature type="domain" description="Fibronectin type-III" evidence="1">
    <location>
        <begin position="1"/>
        <end position="51"/>
    </location>
</feature>
<dbReference type="InterPro" id="IPR050713">
    <property type="entry name" value="RTP_Phos/Ushers"/>
</dbReference>
<dbReference type="PANTHER" id="PTHR46957:SF3">
    <property type="entry name" value="CYTOKINE RECEPTOR"/>
    <property type="match status" value="1"/>
</dbReference>
<dbReference type="RefSeq" id="XP_028137697.1">
    <property type="nucleotide sequence ID" value="XM_028281896.1"/>
</dbReference>
<dbReference type="AlphaFoldDB" id="A0A6P7FSC5"/>
<dbReference type="Pfam" id="PF00041">
    <property type="entry name" value="fn3"/>
    <property type="match status" value="1"/>
</dbReference>
<reference evidence="2" key="1">
    <citation type="submission" date="2025-08" db="UniProtKB">
        <authorList>
            <consortium name="RefSeq"/>
        </authorList>
    </citation>
    <scope>IDENTIFICATION</scope>
    <source>
        <tissue evidence="2">Whole insect</tissue>
    </source>
</reference>
<feature type="domain" description="Fibronectin type-III" evidence="1">
    <location>
        <begin position="194"/>
        <end position="260"/>
    </location>
</feature>
<dbReference type="PROSITE" id="PS50853">
    <property type="entry name" value="FN3"/>
    <property type="match status" value="3"/>
</dbReference>
<dbReference type="PANTHER" id="PTHR46957">
    <property type="entry name" value="CYTOKINE RECEPTOR"/>
    <property type="match status" value="1"/>
</dbReference>
<dbReference type="InterPro" id="IPR036116">
    <property type="entry name" value="FN3_sf"/>
</dbReference>
<feature type="non-terminal residue" evidence="2">
    <location>
        <position position="1"/>
    </location>
</feature>
<name>A0A6P7FSC5_DIAVI</name>
<gene>
    <name evidence="2" type="primary">LOC114332160</name>
</gene>
<feature type="domain" description="Fibronectin type-III" evidence="1">
    <location>
        <begin position="55"/>
        <end position="151"/>
    </location>
</feature>
<dbReference type="CDD" id="cd00063">
    <property type="entry name" value="FN3"/>
    <property type="match status" value="2"/>
</dbReference>
<evidence type="ECO:0000313" key="2">
    <source>
        <dbReference type="RefSeq" id="XP_028137697.1"/>
    </source>
</evidence>
<dbReference type="SUPFAM" id="SSF49265">
    <property type="entry name" value="Fibronectin type III"/>
    <property type="match status" value="2"/>
</dbReference>
<protein>
    <submittedName>
        <fullName evidence="2">Down syndrome cell adhesion molecule-like protein Dscam2</fullName>
    </submittedName>
</protein>